<keyword evidence="1" id="KW-1133">Transmembrane helix</keyword>
<accession>A0A9W6WEI2</accession>
<keyword evidence="1" id="KW-0472">Membrane</keyword>
<feature type="transmembrane region" description="Helical" evidence="1">
    <location>
        <begin position="188"/>
        <end position="214"/>
    </location>
</feature>
<feature type="transmembrane region" description="Helical" evidence="1">
    <location>
        <begin position="159"/>
        <end position="176"/>
    </location>
</feature>
<feature type="transmembrane region" description="Helical" evidence="1">
    <location>
        <begin position="244"/>
        <end position="265"/>
    </location>
</feature>
<proteinExistence type="predicted"/>
<keyword evidence="1" id="KW-0812">Transmembrane</keyword>
<dbReference type="OrthoDB" id="127325at2759"/>
<keyword evidence="3" id="KW-1185">Reference proteome</keyword>
<dbReference type="AlphaFoldDB" id="A0A9W6WEI2"/>
<evidence type="ECO:0000256" key="1">
    <source>
        <dbReference type="SAM" id="Phobius"/>
    </source>
</evidence>
<sequence length="317" mass="35292">MTCVYNIGYAKFYSDFDDTSLSYSLESYGIGMSRQHFGTIACTHAVMASMHGVYALLILSGAIWHSTLVFSPWPATNVKNCKSSSDGVTHAKTQTSSSPQLQYLTTSLHGVVDGHGLLGVNGKHFHVILICREIVETALQSIQVIRMSKYLPRFLLSRFYLSLVVVNCWSSLLIYSRRFLQDECRRRFAAFVFDLILGLMTTMGVPIIIISSYVNEYNVDLGGFSFELLSDDEWLAQMLNEAQMVVVMSWSDLATRFFFSVGLILTTNSMKDLLQCPLKRPNQVACNAESDGITDVSRLISNGVQEAAKSNSTTDES</sequence>
<feature type="transmembrane region" description="Helical" evidence="1">
    <location>
        <begin position="37"/>
        <end position="64"/>
    </location>
</feature>
<organism evidence="2 3">
    <name type="scientific">Phytophthora lilii</name>
    <dbReference type="NCBI Taxonomy" id="2077276"/>
    <lineage>
        <taxon>Eukaryota</taxon>
        <taxon>Sar</taxon>
        <taxon>Stramenopiles</taxon>
        <taxon>Oomycota</taxon>
        <taxon>Peronosporomycetes</taxon>
        <taxon>Peronosporales</taxon>
        <taxon>Peronosporaceae</taxon>
        <taxon>Phytophthora</taxon>
    </lineage>
</organism>
<evidence type="ECO:0000313" key="3">
    <source>
        <dbReference type="Proteomes" id="UP001165083"/>
    </source>
</evidence>
<evidence type="ECO:0000313" key="2">
    <source>
        <dbReference type="EMBL" id="GMF09257.1"/>
    </source>
</evidence>
<protein>
    <submittedName>
        <fullName evidence="2">Unnamed protein product</fullName>
    </submittedName>
</protein>
<dbReference type="EMBL" id="BSXW01000007">
    <property type="protein sequence ID" value="GMF09257.1"/>
    <property type="molecule type" value="Genomic_DNA"/>
</dbReference>
<reference evidence="2" key="1">
    <citation type="submission" date="2023-04" db="EMBL/GenBank/DDBJ databases">
        <title>Phytophthora lilii NBRC 32176.</title>
        <authorList>
            <person name="Ichikawa N."/>
            <person name="Sato H."/>
            <person name="Tonouchi N."/>
        </authorList>
    </citation>
    <scope>NUCLEOTIDE SEQUENCE</scope>
    <source>
        <strain evidence="2">NBRC 32176</strain>
    </source>
</reference>
<gene>
    <name evidence="2" type="ORF">Plil01_000017400</name>
</gene>
<name>A0A9W6WEI2_9STRA</name>
<dbReference type="Proteomes" id="UP001165083">
    <property type="component" value="Unassembled WGS sequence"/>
</dbReference>
<comment type="caution">
    <text evidence="2">The sequence shown here is derived from an EMBL/GenBank/DDBJ whole genome shotgun (WGS) entry which is preliminary data.</text>
</comment>